<organism evidence="3 4">
    <name type="scientific">Trypanosoma brucei equiperdum</name>
    <dbReference type="NCBI Taxonomy" id="630700"/>
    <lineage>
        <taxon>Eukaryota</taxon>
        <taxon>Discoba</taxon>
        <taxon>Euglenozoa</taxon>
        <taxon>Kinetoplastea</taxon>
        <taxon>Metakinetoplastina</taxon>
        <taxon>Trypanosomatida</taxon>
        <taxon>Trypanosomatidae</taxon>
        <taxon>Trypanosoma</taxon>
    </lineage>
</organism>
<dbReference type="CDD" id="cd08688">
    <property type="entry name" value="C2_KIAA0528-like"/>
    <property type="match status" value="1"/>
</dbReference>
<dbReference type="GO" id="GO:0031340">
    <property type="term" value="P:positive regulation of vesicle fusion"/>
    <property type="evidence" value="ECO:0007669"/>
    <property type="project" value="TreeGrafter"/>
</dbReference>
<evidence type="ECO:0000259" key="2">
    <source>
        <dbReference type="PROSITE" id="PS50004"/>
    </source>
</evidence>
<dbReference type="InterPro" id="IPR057815">
    <property type="entry name" value="C2CD5_C"/>
</dbReference>
<dbReference type="InterPro" id="IPR037785">
    <property type="entry name" value="C2_C2CD5"/>
</dbReference>
<dbReference type="PANTHER" id="PTHR37412">
    <property type="entry name" value="C2 DOMAIN-CONTAINING PROTEIN 5"/>
    <property type="match status" value="1"/>
</dbReference>
<dbReference type="AlphaFoldDB" id="A0A3L6KXK0"/>
<feature type="region of interest" description="Disordered" evidence="1">
    <location>
        <begin position="947"/>
        <end position="985"/>
    </location>
</feature>
<dbReference type="GO" id="GO:0005509">
    <property type="term" value="F:calcium ion binding"/>
    <property type="evidence" value="ECO:0007669"/>
    <property type="project" value="TreeGrafter"/>
</dbReference>
<evidence type="ECO:0000313" key="3">
    <source>
        <dbReference type="EMBL" id="RHW68201.1"/>
    </source>
</evidence>
<dbReference type="GO" id="GO:0065002">
    <property type="term" value="P:intracellular protein transmembrane transport"/>
    <property type="evidence" value="ECO:0007669"/>
    <property type="project" value="TreeGrafter"/>
</dbReference>
<dbReference type="InterPro" id="IPR035892">
    <property type="entry name" value="C2_domain_sf"/>
</dbReference>
<dbReference type="GO" id="GO:0005544">
    <property type="term" value="F:calcium-dependent phospholipid binding"/>
    <property type="evidence" value="ECO:0007669"/>
    <property type="project" value="InterPro"/>
</dbReference>
<accession>A0A3L6KXK0</accession>
<dbReference type="EMBL" id="QSBY01000011">
    <property type="protein sequence ID" value="RHW68201.1"/>
    <property type="molecule type" value="Genomic_DNA"/>
</dbReference>
<dbReference type="SMART" id="SM00239">
    <property type="entry name" value="C2"/>
    <property type="match status" value="1"/>
</dbReference>
<gene>
    <name evidence="3" type="ORF">DPX39_110049300</name>
</gene>
<evidence type="ECO:0000313" key="4">
    <source>
        <dbReference type="Proteomes" id="UP000266743"/>
    </source>
</evidence>
<evidence type="ECO:0000256" key="1">
    <source>
        <dbReference type="SAM" id="MobiDB-lite"/>
    </source>
</evidence>
<dbReference type="GO" id="GO:0005886">
    <property type="term" value="C:plasma membrane"/>
    <property type="evidence" value="ECO:0007669"/>
    <property type="project" value="TreeGrafter"/>
</dbReference>
<dbReference type="InterPro" id="IPR056431">
    <property type="entry name" value="C2CD5_YbjQ-rel_dom"/>
</dbReference>
<dbReference type="Proteomes" id="UP000266743">
    <property type="component" value="Chromosome 11"/>
</dbReference>
<dbReference type="InterPro" id="IPR000008">
    <property type="entry name" value="C2_dom"/>
</dbReference>
<dbReference type="GO" id="GO:0090314">
    <property type="term" value="P:positive regulation of protein targeting to membrane"/>
    <property type="evidence" value="ECO:0007669"/>
    <property type="project" value="TreeGrafter"/>
</dbReference>
<feature type="region of interest" description="Disordered" evidence="1">
    <location>
        <begin position="412"/>
        <end position="431"/>
    </location>
</feature>
<dbReference type="InterPro" id="IPR038983">
    <property type="entry name" value="C2CD5"/>
</dbReference>
<name>A0A3L6KXK0_9TRYP</name>
<sequence length="1235" mass="136179">MATLTVTVHEARDLPVMDRTTGLADTYVVVKLDDLEYTTDISRMSCHPVWNRVFRFDTPDLLVLQEDPLEVRVYDHDIFSRDDIVGHTFVDLNSMVLKSNASMSGWFPLFDTSTEGIRGEIRLTLKIKFHTAENPLAPRLPKRYVCKLPSPQNTRSPHTRGETSQQPQAVPSAAFMQMSSDLEPLRAARAQHPSFTMGDEGVLIFSAWRLDPSVYRVETMLTMVEELIVKADPEHSKLTNLRSTRSTNEARIIQLYKLSGKVRRQLARKVVEMQCNAVLGYVEEFDMEANGIIVRAYGTPCVLSAVKFVDPGGADTVPAAQIQLVKRLTPPMSDSPVAMHCSMPTPLQMPPAVGHGDLAGNNVVAMNIRCLEQEAVQAAQQPQQQRLGISTAAQQTSSFHGTSALIPFVHESNSPGATRGDNPSMESLPPAPTGMRTNVLLLTVKDLPCGTVEHVGGHISAMSVKIVAKMKSRHLISQERDAWWMELREELRANARAFHCNVIIGYEEAVLYHEDVVVLSLFGTAVMLNLTLHPLRCGPELLYQSVRKRFAARKACSLLHLYAPVVRYKDATEEDANQFMCNVCHSRLVPEVLLTSCAMPQELIYRERPRLVQAVVTKEKSAIRGVGLALAVSQALPYIEYSLHKQLLFNLKFQKLNAVFGIRITLSISHDTIIGTLTGTGCCLVGLPVPSPPRVEVLDPAIRNKESVIRLEAVAEQLGRSRHHRLGGLAMNIGARFANSNLRGSDSSCDPFEACADDFMSDHWDDNESFGGSCSNHEPGGAGKADKTTDYIVKIDDEEEAEMMLGMIGDLSFEDSLMVTIPYVPESANMYGSQERVVLNTRFALPRTYHGATAVATVSECVANAKRSYVQTVCRAALRRCGRSSLSRLCVTSYACDFFFEPNSGELHLRMEGCLMTCTTEQQTRLMELEKRSFSECMRYLDADTKPVDHGSSSHGEAPMVDGLRSPPLGSSSCGTGPAPQDAEPRVFTMSNAPYTLPYVFKVDAVNPAQWWNERIVAPVSAPSDAFEFYSDNRRRHGVIGRKLRTFASKVTAFVGNILKPTGSQTNRRPRSNAQQCETTPISSEVAGGGYLLHEPMRRIPSDPGELEAGDPVVIFTSQDFVAGQAIKRYVGRLSQHFIREAYEVDNSTDLGIFFQQTEIEMQCMVQAMVILMGGNALLKHRVTYHEVWDSDGSGCASLFATVTGDVVETCATPLVPLPCGGTGDNSGEPLICGY</sequence>
<dbReference type="Pfam" id="PF23128">
    <property type="entry name" value="YbjQ_4"/>
    <property type="match status" value="1"/>
</dbReference>
<dbReference type="PANTHER" id="PTHR37412:SF2">
    <property type="entry name" value="C2 DOMAIN-CONTAINING PROTEIN 5"/>
    <property type="match status" value="1"/>
</dbReference>
<feature type="compositionally biased region" description="Polar residues" evidence="1">
    <location>
        <begin position="150"/>
        <end position="169"/>
    </location>
</feature>
<dbReference type="GO" id="GO:0072659">
    <property type="term" value="P:protein localization to plasma membrane"/>
    <property type="evidence" value="ECO:0007669"/>
    <property type="project" value="TreeGrafter"/>
</dbReference>
<reference evidence="3 4" key="1">
    <citation type="submission" date="2018-09" db="EMBL/GenBank/DDBJ databases">
        <title>whole genome sequence of T. equiperdum IVM-t1 strain.</title>
        <authorList>
            <person name="Suganuma K."/>
        </authorList>
    </citation>
    <scope>NUCLEOTIDE SEQUENCE [LARGE SCALE GENOMIC DNA]</scope>
    <source>
        <strain evidence="3 4">IVM-t1</strain>
    </source>
</reference>
<dbReference type="Gene3D" id="2.60.40.150">
    <property type="entry name" value="C2 domain"/>
    <property type="match status" value="1"/>
</dbReference>
<protein>
    <submittedName>
        <fullName evidence="3">Putative C2 domain protein</fullName>
    </submittedName>
</protein>
<dbReference type="SUPFAM" id="SSF49562">
    <property type="entry name" value="C2 domain (Calcium/lipid-binding domain, CaLB)"/>
    <property type="match status" value="1"/>
</dbReference>
<dbReference type="PROSITE" id="PS50004">
    <property type="entry name" value="C2"/>
    <property type="match status" value="1"/>
</dbReference>
<comment type="caution">
    <text evidence="3">The sequence shown here is derived from an EMBL/GenBank/DDBJ whole genome shotgun (WGS) entry which is preliminary data.</text>
</comment>
<feature type="region of interest" description="Disordered" evidence="1">
    <location>
        <begin position="147"/>
        <end position="169"/>
    </location>
</feature>
<dbReference type="Pfam" id="PF00168">
    <property type="entry name" value="C2"/>
    <property type="match status" value="1"/>
</dbReference>
<dbReference type="GO" id="GO:0010828">
    <property type="term" value="P:positive regulation of D-glucose transmembrane transport"/>
    <property type="evidence" value="ECO:0007669"/>
    <property type="project" value="TreeGrafter"/>
</dbReference>
<feature type="domain" description="C2" evidence="2">
    <location>
        <begin position="1"/>
        <end position="107"/>
    </location>
</feature>
<dbReference type="Pfam" id="PF23025">
    <property type="entry name" value="YbjQ_2"/>
    <property type="match status" value="3"/>
</dbReference>
<proteinExistence type="predicted"/>